<reference evidence="7 8" key="1">
    <citation type="submission" date="2020-04" db="EMBL/GenBank/DDBJ databases">
        <title>Perkinsus olseni comparative genomics.</title>
        <authorList>
            <person name="Bogema D.R."/>
        </authorList>
    </citation>
    <scope>NUCLEOTIDE SEQUENCE [LARGE SCALE GENOMIC DNA]</scope>
    <source>
        <strain evidence="7 8">ATCC PRA-207</strain>
    </source>
</reference>
<keyword evidence="3" id="KW-0970">Cilium biogenesis/degradation</keyword>
<dbReference type="Proteomes" id="UP000553632">
    <property type="component" value="Unassembled WGS sequence"/>
</dbReference>
<protein>
    <submittedName>
        <fullName evidence="7">Uncharacterized protein</fullName>
    </submittedName>
</protein>
<evidence type="ECO:0000256" key="1">
    <source>
        <dbReference type="ARBA" id="ARBA00004120"/>
    </source>
</evidence>
<keyword evidence="2" id="KW-0963">Cytoplasm</keyword>
<dbReference type="GO" id="GO:0005929">
    <property type="term" value="C:cilium"/>
    <property type="evidence" value="ECO:0007669"/>
    <property type="project" value="UniProtKB-ARBA"/>
</dbReference>
<evidence type="ECO:0000256" key="5">
    <source>
        <dbReference type="ARBA" id="ARBA00023273"/>
    </source>
</evidence>
<keyword evidence="8" id="KW-1185">Reference proteome</keyword>
<sequence length="229" mass="25632">MTAPAEARSDGDDQGVPLRRTTTFAKDVVDRSKETSYLRNRDCEADNRFQLGSEALFLQGELVVVGQISHGFNFEPYKSSIGLRAELSVVFPGTEAENEDSGEQWLGKCRKLGWMPISTQTMRSEQTQTCYPDDSRHLIGTSVYVWNHPLDLYLAFNSIGSWPMLKLLIYAVDDTGDPERKSQARVSLREDRHLTLAGTIGLSVVRFVAASNKAWPASSPLSYNESHRK</sequence>
<evidence type="ECO:0000256" key="4">
    <source>
        <dbReference type="ARBA" id="ARBA00023212"/>
    </source>
</evidence>
<dbReference type="AlphaFoldDB" id="A0A7J6PPI1"/>
<dbReference type="Pfam" id="PF07162">
    <property type="entry name" value="B9-C2"/>
    <property type="match status" value="1"/>
</dbReference>
<keyword evidence="5" id="KW-0966">Cell projection</keyword>
<evidence type="ECO:0000256" key="2">
    <source>
        <dbReference type="ARBA" id="ARBA00022490"/>
    </source>
</evidence>
<evidence type="ECO:0000256" key="6">
    <source>
        <dbReference type="SAM" id="MobiDB-lite"/>
    </source>
</evidence>
<keyword evidence="4" id="KW-0206">Cytoskeleton</keyword>
<dbReference type="InterPro" id="IPR010796">
    <property type="entry name" value="C2_B9-type_dom"/>
</dbReference>
<name>A0A7J6PPI1_PEROL</name>
<gene>
    <name evidence="7" type="ORF">FOZ63_027145</name>
</gene>
<dbReference type="GO" id="GO:0030030">
    <property type="term" value="P:cell projection organization"/>
    <property type="evidence" value="ECO:0007669"/>
    <property type="project" value="UniProtKB-KW"/>
</dbReference>
<proteinExistence type="predicted"/>
<evidence type="ECO:0000313" key="7">
    <source>
        <dbReference type="EMBL" id="KAF4698059.1"/>
    </source>
</evidence>
<accession>A0A7J6PPI1</accession>
<comment type="caution">
    <text evidence="7">The sequence shown here is derived from an EMBL/GenBank/DDBJ whole genome shotgun (WGS) entry which is preliminary data.</text>
</comment>
<comment type="subcellular location">
    <subcellularLocation>
        <location evidence="1">Cytoplasm</location>
        <location evidence="1">Cytoskeleton</location>
        <location evidence="1">Cilium basal body</location>
    </subcellularLocation>
</comment>
<evidence type="ECO:0000256" key="3">
    <source>
        <dbReference type="ARBA" id="ARBA00022794"/>
    </source>
</evidence>
<dbReference type="EMBL" id="JABANO010038741">
    <property type="protein sequence ID" value="KAF4698059.1"/>
    <property type="molecule type" value="Genomic_DNA"/>
</dbReference>
<feature type="region of interest" description="Disordered" evidence="6">
    <location>
        <begin position="1"/>
        <end position="20"/>
    </location>
</feature>
<organism evidence="7 8">
    <name type="scientific">Perkinsus olseni</name>
    <name type="common">Perkinsus atlanticus</name>
    <dbReference type="NCBI Taxonomy" id="32597"/>
    <lineage>
        <taxon>Eukaryota</taxon>
        <taxon>Sar</taxon>
        <taxon>Alveolata</taxon>
        <taxon>Perkinsozoa</taxon>
        <taxon>Perkinsea</taxon>
        <taxon>Perkinsida</taxon>
        <taxon>Perkinsidae</taxon>
        <taxon>Perkinsus</taxon>
    </lineage>
</organism>
<evidence type="ECO:0000313" key="8">
    <source>
        <dbReference type="Proteomes" id="UP000553632"/>
    </source>
</evidence>